<comment type="caution">
    <text evidence="1">The sequence shown here is derived from an EMBL/GenBank/DDBJ whole genome shotgun (WGS) entry which is preliminary data.</text>
</comment>
<name>A0A1F7XBQ5_9BACT</name>
<sequence>MTNLLLMGVGNPRIPFAIGTTSSSSTTANPQLQFFENFPGKNMTMIGFSSGFLSVHAVNIPLSLSFNNVLVLHSFTNSTGTTGRTITNLFGLYSLNGSTLSLTNSASTTFTYSGGGGGTFASINWVSMVTSATQNITPGPWYLAFCHLHTGEGALTYYGNSSINPANAAPALIRGRMTASTNAIPASIATSDLDITGSDAMRQPYIIITA</sequence>
<accession>A0A1F7XBQ5</accession>
<organism evidence="1 2">
    <name type="scientific">Candidatus Woesebacteria bacterium RBG_16_39_8b</name>
    <dbReference type="NCBI Taxonomy" id="1802482"/>
    <lineage>
        <taxon>Bacteria</taxon>
        <taxon>Candidatus Woeseibacteriota</taxon>
    </lineage>
</organism>
<evidence type="ECO:0000313" key="2">
    <source>
        <dbReference type="Proteomes" id="UP000179013"/>
    </source>
</evidence>
<gene>
    <name evidence="1" type="ORF">A2V80_03515</name>
</gene>
<evidence type="ECO:0000313" key="1">
    <source>
        <dbReference type="EMBL" id="OGM12446.1"/>
    </source>
</evidence>
<dbReference type="Proteomes" id="UP000179013">
    <property type="component" value="Unassembled WGS sequence"/>
</dbReference>
<proteinExistence type="predicted"/>
<reference evidence="1 2" key="1">
    <citation type="journal article" date="2016" name="Nat. Commun.">
        <title>Thousands of microbial genomes shed light on interconnected biogeochemical processes in an aquifer system.</title>
        <authorList>
            <person name="Anantharaman K."/>
            <person name="Brown C.T."/>
            <person name="Hug L.A."/>
            <person name="Sharon I."/>
            <person name="Castelle C.J."/>
            <person name="Probst A.J."/>
            <person name="Thomas B.C."/>
            <person name="Singh A."/>
            <person name="Wilkins M.J."/>
            <person name="Karaoz U."/>
            <person name="Brodie E.L."/>
            <person name="Williams K.H."/>
            <person name="Hubbard S.S."/>
            <person name="Banfield J.F."/>
        </authorList>
    </citation>
    <scope>NUCLEOTIDE SEQUENCE [LARGE SCALE GENOMIC DNA]</scope>
</reference>
<dbReference type="AlphaFoldDB" id="A0A1F7XBQ5"/>
<dbReference type="EMBL" id="MGFU01000041">
    <property type="protein sequence ID" value="OGM12446.1"/>
    <property type="molecule type" value="Genomic_DNA"/>
</dbReference>
<protein>
    <submittedName>
        <fullName evidence="1">Uncharacterized protein</fullName>
    </submittedName>
</protein>